<sequence>MRSEELEQWLLALPLSEPCEIDGERVYFNIADDGAELGLILLPHPSDAQITEAIRAGFQGALEFEAGLGIGEDGALLLNRWLPQAETWFDAADALEDLLNQAGLWRAALGYVTKTGIRRDTGINRAEERLRAAIKGDTP</sequence>
<reference evidence="1 2" key="1">
    <citation type="submission" date="2024-10" db="EMBL/GenBank/DDBJ databases">
        <title>The Natural Products Discovery Center: Release of the First 8490 Sequenced Strains for Exploring Actinobacteria Biosynthetic Diversity.</title>
        <authorList>
            <person name="Kalkreuter E."/>
            <person name="Kautsar S.A."/>
            <person name="Yang D."/>
            <person name="Bader C.D."/>
            <person name="Teijaro C.N."/>
            <person name="Fluegel L."/>
            <person name="Davis C.M."/>
            <person name="Simpson J.R."/>
            <person name="Lauterbach L."/>
            <person name="Steele A.D."/>
            <person name="Gui C."/>
            <person name="Meng S."/>
            <person name="Li G."/>
            <person name="Viehrig K."/>
            <person name="Ye F."/>
            <person name="Su P."/>
            <person name="Kiefer A.F."/>
            <person name="Nichols A."/>
            <person name="Cepeda A.J."/>
            <person name="Yan W."/>
            <person name="Fan B."/>
            <person name="Jiang Y."/>
            <person name="Adhikari A."/>
            <person name="Zheng C.-J."/>
            <person name="Schuster L."/>
            <person name="Cowan T.M."/>
            <person name="Smanski M.J."/>
            <person name="Chevrette M.G."/>
            <person name="De Carvalho L.P.S."/>
            <person name="Shen B."/>
        </authorList>
    </citation>
    <scope>NUCLEOTIDE SEQUENCE [LARGE SCALE GENOMIC DNA]</scope>
    <source>
        <strain evidence="1 2">NPDC087045</strain>
    </source>
</reference>
<keyword evidence="2" id="KW-1185">Reference proteome</keyword>
<evidence type="ECO:0000313" key="2">
    <source>
        <dbReference type="Proteomes" id="UP001617427"/>
    </source>
</evidence>
<protein>
    <submittedName>
        <fullName evidence="1">Uncharacterized protein</fullName>
    </submittedName>
</protein>
<gene>
    <name evidence="1" type="ORF">ACIPEN_02415</name>
</gene>
<comment type="caution">
    <text evidence="1">The sequence shown here is derived from an EMBL/GenBank/DDBJ whole genome shotgun (WGS) entry which is preliminary data.</text>
</comment>
<accession>A0ABW8EX50</accession>
<proteinExistence type="predicted"/>
<evidence type="ECO:0000313" key="1">
    <source>
        <dbReference type="EMBL" id="MFJ3044661.1"/>
    </source>
</evidence>
<organism evidence="1 2">
    <name type="scientific">Herbaspirillum chlorophenolicum</name>
    <dbReference type="NCBI Taxonomy" id="211589"/>
    <lineage>
        <taxon>Bacteria</taxon>
        <taxon>Pseudomonadati</taxon>
        <taxon>Pseudomonadota</taxon>
        <taxon>Betaproteobacteria</taxon>
        <taxon>Burkholderiales</taxon>
        <taxon>Oxalobacteraceae</taxon>
        <taxon>Herbaspirillum</taxon>
    </lineage>
</organism>
<name>A0ABW8EX50_9BURK</name>
<dbReference type="EMBL" id="JBIUZV010000001">
    <property type="protein sequence ID" value="MFJ3044661.1"/>
    <property type="molecule type" value="Genomic_DNA"/>
</dbReference>
<dbReference type="RefSeq" id="WP_050468519.1">
    <property type="nucleotide sequence ID" value="NZ_JBIUZV010000001.1"/>
</dbReference>
<dbReference type="Proteomes" id="UP001617427">
    <property type="component" value="Unassembled WGS sequence"/>
</dbReference>